<dbReference type="AlphaFoldDB" id="A0A1G4M7K0"/>
<protein>
    <recommendedName>
        <fullName evidence="2">Translation initiation factor eIF2 assembly protein</fullName>
    </recommendedName>
</protein>
<evidence type="ECO:0000256" key="2">
    <source>
        <dbReference type="PIRNR" id="PIRNR007807"/>
    </source>
</evidence>
<comment type="subcellular location">
    <subcellularLocation>
        <location evidence="2">Cytoplasm</location>
    </subcellularLocation>
</comment>
<evidence type="ECO:0000313" key="4">
    <source>
        <dbReference type="EMBL" id="SCV99820.1"/>
    </source>
</evidence>
<proteinExistence type="inferred from homology"/>
<organism evidence="4 5">
    <name type="scientific">Lachancea fermentati</name>
    <name type="common">Zygosaccharomyces fermentati</name>
    <dbReference type="NCBI Taxonomy" id="4955"/>
    <lineage>
        <taxon>Eukaryota</taxon>
        <taxon>Fungi</taxon>
        <taxon>Dikarya</taxon>
        <taxon>Ascomycota</taxon>
        <taxon>Saccharomycotina</taxon>
        <taxon>Saccharomycetes</taxon>
        <taxon>Saccharomycetales</taxon>
        <taxon>Saccharomycetaceae</taxon>
        <taxon>Lachancea</taxon>
    </lineage>
</organism>
<sequence length="357" mass="41909">MSSDFAELAYVPVSVQQLINCSFSNWYPKFKDYTCKSEIIKPLPQEFIAYLEQDGIRLANENDGGSFYYSTIERNEENEYSDWEESEKDGEEDRTENNDPLTLFPELHKSIKNLINKHGAVTPKLNWSSPKDATWILPNNTLKCNEPNDIYLLLNSSNYITHDLDSAFDECEDKHEGEKYVEPELILRSWFNINPALEFRVFVKNKKVVGVSQRDLNYYDYLEPLKDTFKDLIDEFIEDVAVPTFPDHSFVCDLYIPRPFEKVWVVDFNPFARKTDSLLFSWNEIFTKNPEDDQDYELRLIKEHNIGRFASKEHSENYVPKDVTDASFDSQAIQELARKWSELLKMQQDEKSSDDEE</sequence>
<keyword evidence="2" id="KW-0067">ATP-binding</keyword>
<dbReference type="GO" id="GO:0005737">
    <property type="term" value="C:cytoplasm"/>
    <property type="evidence" value="ECO:0007669"/>
    <property type="project" value="UniProtKB-SubCell"/>
</dbReference>
<keyword evidence="5" id="KW-1185">Reference proteome</keyword>
<feature type="compositionally biased region" description="Acidic residues" evidence="3">
    <location>
        <begin position="78"/>
        <end position="94"/>
    </location>
</feature>
<dbReference type="GO" id="GO:0046872">
    <property type="term" value="F:metal ion binding"/>
    <property type="evidence" value="ECO:0007669"/>
    <property type="project" value="UniProtKB-KW"/>
</dbReference>
<dbReference type="PANTHER" id="PTHR15323">
    <property type="entry name" value="D123 PROTEIN"/>
    <property type="match status" value="1"/>
</dbReference>
<keyword evidence="2" id="KW-0963">Cytoplasm</keyword>
<keyword evidence="2" id="KW-0143">Chaperone</keyword>
<dbReference type="EMBL" id="LT598489">
    <property type="protein sequence ID" value="SCV99820.1"/>
    <property type="molecule type" value="Genomic_DNA"/>
</dbReference>
<dbReference type="STRING" id="4955.A0A1G4M7K0"/>
<evidence type="ECO:0000256" key="1">
    <source>
        <dbReference type="ARBA" id="ARBA00011047"/>
    </source>
</evidence>
<feature type="region of interest" description="Disordered" evidence="3">
    <location>
        <begin position="78"/>
        <end position="101"/>
    </location>
</feature>
<evidence type="ECO:0000256" key="3">
    <source>
        <dbReference type="SAM" id="MobiDB-lite"/>
    </source>
</evidence>
<dbReference type="PANTHER" id="PTHR15323:SF6">
    <property type="entry name" value="CELL DIVISION CYCLE PROTEIN 123 HOMOLOG"/>
    <property type="match status" value="1"/>
</dbReference>
<dbReference type="PIRSF" id="PIRSF007807">
    <property type="entry name" value="Cdc123"/>
    <property type="match status" value="1"/>
</dbReference>
<dbReference type="GO" id="GO:0005524">
    <property type="term" value="F:ATP binding"/>
    <property type="evidence" value="ECO:0007669"/>
    <property type="project" value="UniProtKB-KW"/>
</dbReference>
<dbReference type="Pfam" id="PF07065">
    <property type="entry name" value="D123"/>
    <property type="match status" value="1"/>
</dbReference>
<keyword evidence="2" id="KW-0547">Nucleotide-binding</keyword>
<keyword evidence="2" id="KW-0460">Magnesium</keyword>
<comment type="similarity">
    <text evidence="1 2">Belongs to the CDC123 family.</text>
</comment>
<name>A0A1G4M7K0_LACFM</name>
<gene>
    <name evidence="4" type="ORF">LAFE_0B03224G</name>
</gene>
<keyword evidence="2" id="KW-0479">Metal-binding</keyword>
<dbReference type="InterPro" id="IPR009772">
    <property type="entry name" value="CDC123"/>
</dbReference>
<dbReference type="OrthoDB" id="360540at2759"/>
<accession>A0A1G4M7K0</accession>
<dbReference type="OMA" id="TFPDPNF"/>
<reference evidence="5" key="1">
    <citation type="submission" date="2016-03" db="EMBL/GenBank/DDBJ databases">
        <authorList>
            <person name="Devillers H."/>
        </authorList>
    </citation>
    <scope>NUCLEOTIDE SEQUENCE [LARGE SCALE GENOMIC DNA]</scope>
</reference>
<evidence type="ECO:0000313" key="5">
    <source>
        <dbReference type="Proteomes" id="UP000190831"/>
    </source>
</evidence>
<dbReference type="Proteomes" id="UP000190831">
    <property type="component" value="Chromosome B"/>
</dbReference>